<evidence type="ECO:0000313" key="1">
    <source>
        <dbReference type="EMBL" id="KAL3389903.1"/>
    </source>
</evidence>
<dbReference type="EMBL" id="JBJJXI010000122">
    <property type="protein sequence ID" value="KAL3389903.1"/>
    <property type="molecule type" value="Genomic_DNA"/>
</dbReference>
<name>A0ABD2WAC6_9HYME</name>
<accession>A0ABD2WAC6</accession>
<reference evidence="1 2" key="1">
    <citation type="journal article" date="2024" name="bioRxiv">
        <title>A reference genome for Trichogramma kaykai: A tiny desert-dwelling parasitoid wasp with competing sex-ratio distorters.</title>
        <authorList>
            <person name="Culotta J."/>
            <person name="Lindsey A.R."/>
        </authorList>
    </citation>
    <scope>NUCLEOTIDE SEQUENCE [LARGE SCALE GENOMIC DNA]</scope>
    <source>
        <strain evidence="1 2">KSX58</strain>
    </source>
</reference>
<dbReference type="Proteomes" id="UP001627154">
    <property type="component" value="Unassembled WGS sequence"/>
</dbReference>
<keyword evidence="2" id="KW-1185">Reference proteome</keyword>
<comment type="caution">
    <text evidence="1">The sequence shown here is derived from an EMBL/GenBank/DDBJ whole genome shotgun (WGS) entry which is preliminary data.</text>
</comment>
<sequence length="133" mass="15911">MREYMTFLYRGDEAMPRRTDVRLRHILQQERGDGVMNNDIELVIPNKPQLVMERIDEKLSQLTSAYNKMANHINCMDTNCENMWLKIKTIEQTMEFMMEQLECVTKHVSDINVNMKLRNEEEREQAEANKNRD</sequence>
<evidence type="ECO:0000313" key="2">
    <source>
        <dbReference type="Proteomes" id="UP001627154"/>
    </source>
</evidence>
<protein>
    <submittedName>
        <fullName evidence="1">Uncharacterized protein</fullName>
    </submittedName>
</protein>
<organism evidence="1 2">
    <name type="scientific">Trichogramma kaykai</name>
    <dbReference type="NCBI Taxonomy" id="54128"/>
    <lineage>
        <taxon>Eukaryota</taxon>
        <taxon>Metazoa</taxon>
        <taxon>Ecdysozoa</taxon>
        <taxon>Arthropoda</taxon>
        <taxon>Hexapoda</taxon>
        <taxon>Insecta</taxon>
        <taxon>Pterygota</taxon>
        <taxon>Neoptera</taxon>
        <taxon>Endopterygota</taxon>
        <taxon>Hymenoptera</taxon>
        <taxon>Apocrita</taxon>
        <taxon>Proctotrupomorpha</taxon>
        <taxon>Chalcidoidea</taxon>
        <taxon>Trichogrammatidae</taxon>
        <taxon>Trichogramma</taxon>
    </lineage>
</organism>
<gene>
    <name evidence="1" type="ORF">TKK_015259</name>
</gene>
<dbReference type="AlphaFoldDB" id="A0ABD2WAC6"/>
<proteinExistence type="predicted"/>